<keyword evidence="11" id="KW-0521">NADP</keyword>
<dbReference type="PROSITE" id="PS00018">
    <property type="entry name" value="EF_HAND_1"/>
    <property type="match status" value="1"/>
</dbReference>
<evidence type="ECO:0000256" key="2">
    <source>
        <dbReference type="ARBA" id="ARBA00005644"/>
    </source>
</evidence>
<sequence>MDRKTLLFLSLLYITQSAYGNSTVIHTERHYEYPPYDGFFNNRADPTWGSADSQLLRRLPNHYSDSTYQPSGQNRPNPMELSLALMAGNTGQPSYKNRTALLVFFGQQVVEEILDAQRPGCPPEYFNIKIPKNHPVHDPEKTGIQFMPLLRSRYDMNTGKSPNNPRQQLNEITPYIDGGLTYGVTKAWADALRSFKDGKLASVIENNEEYPAINEIRLPLANPPPPKDHFLKKVSRFWKLGNPRGNENPFLLTFGVLWFRFHNFMAKQLKNKNPEWGDERLFNEARKWVIAIHQNIVAYDWLPAWLSDPLPPYDGYKPAVHPGITHVFQSAAMRFGHTLVPPGVFVREPMRNDSECKFLPTLYQHAGQGSHSGAGLRTCNTYWNPQDFIRNFTIDSLIRGMSSQVTEREDNIITPDLRGFVFGPLEFSRRDLMAINIQRGRDHGLPDYNTARKEYNLKEITQFRDINPDLFDLKPELLSNLSKLYNNRLDNIDIWVGGLLETTPEGPGPLFKRIIKDQFQRIRDGDRFWFENYKINKLFTRDEVEEIRKIDLKQVILSVTKIKDKEIQDNPFFALSSDDTLLCPQPYQLQEAYLMQCTKWKTFDYFSGSESSYLVTFLFLGLAVFVALGSLVFVTKLRTNLVKLPKEKSLSMKYSDKLSPADIYAEVTSKNSIRAAEWIDKHTATRPVRISFDEQKYTIKVTKPSGRGMLRQLDFKHIINKDQATLLYCNDRRSYCLCLKIPKESYDLTLFFDISEDLEIAIEIILNVLKKCGVKVSKEEASKKNILANSKTKVQRQKELNEFFNALTNHAFQADNEHLGNKAIVDEVLKMEISRTEFAEVFGVKQSALFVQQFYDMLDEDKNGFISFTEILNLCVAYTKGGEEEKLSFMFRIYNSDGSDLLNPEKFKDILRSQIDSNNTKEVNNNIEQMFRFAKLNSSEDISLAKFKKLFGHDVLSGVYDYSVEREHAGLRRIAGYGVTITRGAASGMMFTYSSILITMCRNIITKARETFLNRYIPFDFAVDMHKFIAYFALLFTVIHCIGHCINFYHISTQTANDLSCLFRNYFHATDELPKFHYWCWQTLTGVTGVILTVIVIIMYTFALPYARRHFFKSFWYTHQLNIFLFIFMILHGAGRLVQPPIFHYYFLGPIVVFVIDKLISVGRKKVLIPVISAELLPSEVIHLKFKKPPGFQYKSGQWVRIACLPLGRGEYHPFTLTSAPHEEYLTLHIRAVGQWTANLRKSYETIQPLPYLYLDGPFGEGHQDWCRYEVSILIGGGIGVTPFVSILKDIAFKMKIRAHIRCKKVYFFWVTRTQKQFEWVVDILKEIESADTFNLIDLHVFITQYKEKYDIRTNMLYLCEKHFEKTHGKSLFSGMSAITHFGRPDFLSMFHTLNEEYTNLLERKIGVFSCGPPPMTSSVEKACRNINTGNRFIHHYENF</sequence>
<dbReference type="PRINTS" id="PR00457">
    <property type="entry name" value="ANPEROXIDASE"/>
</dbReference>
<dbReference type="InterPro" id="IPR018247">
    <property type="entry name" value="EF_Hand_1_Ca_BS"/>
</dbReference>
<feature type="signal peptide" evidence="21">
    <location>
        <begin position="1"/>
        <end position="20"/>
    </location>
</feature>
<evidence type="ECO:0000256" key="5">
    <source>
        <dbReference type="ARBA" id="ARBA00022630"/>
    </source>
</evidence>
<dbReference type="InterPro" id="IPR037120">
    <property type="entry name" value="Haem_peroxidase_sf_animal"/>
</dbReference>
<evidence type="ECO:0000256" key="11">
    <source>
        <dbReference type="ARBA" id="ARBA00022857"/>
    </source>
</evidence>
<keyword evidence="19" id="KW-0408">Iron</keyword>
<evidence type="ECO:0000256" key="15">
    <source>
        <dbReference type="ARBA" id="ARBA00023180"/>
    </source>
</evidence>
<dbReference type="GO" id="GO:0009653">
    <property type="term" value="P:anatomical structure morphogenesis"/>
    <property type="evidence" value="ECO:0007669"/>
    <property type="project" value="UniProtKB-ARBA"/>
</dbReference>
<dbReference type="InterPro" id="IPR017927">
    <property type="entry name" value="FAD-bd_FR_type"/>
</dbReference>
<evidence type="ECO:0000256" key="17">
    <source>
        <dbReference type="ARBA" id="ARBA00047455"/>
    </source>
</evidence>
<keyword evidence="15" id="KW-0325">Glycoprotein</keyword>
<dbReference type="PROSITE" id="PS50292">
    <property type="entry name" value="PEROXIDASE_3"/>
    <property type="match status" value="1"/>
</dbReference>
<dbReference type="InterPro" id="IPR013121">
    <property type="entry name" value="Fe_red_NAD-bd_6"/>
</dbReference>
<dbReference type="SFLD" id="SFLDG01168">
    <property type="entry name" value="Ferric_reductase_subgroup_(FRE"/>
    <property type="match status" value="1"/>
</dbReference>
<dbReference type="SUPFAM" id="SSF48113">
    <property type="entry name" value="Heme-dependent peroxidases"/>
    <property type="match status" value="1"/>
</dbReference>
<evidence type="ECO:0000256" key="13">
    <source>
        <dbReference type="ARBA" id="ARBA00023002"/>
    </source>
</evidence>
<dbReference type="Pfam" id="PF01794">
    <property type="entry name" value="Ferric_reduct"/>
    <property type="match status" value="1"/>
</dbReference>
<dbReference type="InterPro" id="IPR039261">
    <property type="entry name" value="FNR_nucleotide-bd"/>
</dbReference>
<keyword evidence="5" id="KW-0285">Flavoprotein</keyword>
<evidence type="ECO:0000256" key="4">
    <source>
        <dbReference type="ARBA" id="ARBA00022559"/>
    </source>
</evidence>
<dbReference type="Pfam" id="PF03098">
    <property type="entry name" value="An_peroxidase"/>
    <property type="match status" value="1"/>
</dbReference>
<feature type="transmembrane region" description="Helical" evidence="20">
    <location>
        <begin position="613"/>
        <end position="634"/>
    </location>
</feature>
<dbReference type="Gene3D" id="1.10.640.10">
    <property type="entry name" value="Haem peroxidase domain superfamily, animal type"/>
    <property type="match status" value="1"/>
</dbReference>
<keyword evidence="14 20" id="KW-0472">Membrane</keyword>
<comment type="catalytic activity">
    <reaction evidence="17">
        <text>NADH + O2 + H(+) = H2O2 + NAD(+)</text>
        <dbReference type="Rhea" id="RHEA:11264"/>
        <dbReference type="ChEBI" id="CHEBI:15378"/>
        <dbReference type="ChEBI" id="CHEBI:15379"/>
        <dbReference type="ChEBI" id="CHEBI:16240"/>
        <dbReference type="ChEBI" id="CHEBI:57540"/>
        <dbReference type="ChEBI" id="CHEBI:57945"/>
        <dbReference type="EC" id="1.6.3.1"/>
    </reaction>
</comment>
<dbReference type="Gene3D" id="1.10.238.10">
    <property type="entry name" value="EF-hand"/>
    <property type="match status" value="1"/>
</dbReference>
<feature type="domain" description="EF-hand" evidence="22">
    <location>
        <begin position="882"/>
        <end position="917"/>
    </location>
</feature>
<evidence type="ECO:0000256" key="10">
    <source>
        <dbReference type="ARBA" id="ARBA00022837"/>
    </source>
</evidence>
<proteinExistence type="inferred from homology"/>
<keyword evidence="4" id="KW-0575">Peroxidase</keyword>
<dbReference type="PROSITE" id="PS50222">
    <property type="entry name" value="EF_HAND_2"/>
    <property type="match status" value="2"/>
</dbReference>
<dbReference type="InterPro" id="IPR010255">
    <property type="entry name" value="Haem_peroxidase_sf"/>
</dbReference>
<gene>
    <name evidence="24" type="ORF">DGYR_LOCUS11636</name>
</gene>
<keyword evidence="9" id="KW-0274">FAD</keyword>
<dbReference type="InterPro" id="IPR013112">
    <property type="entry name" value="FAD-bd_8"/>
</dbReference>
<organism evidence="24 25">
    <name type="scientific">Dimorphilus gyrociliatus</name>
    <dbReference type="NCBI Taxonomy" id="2664684"/>
    <lineage>
        <taxon>Eukaryota</taxon>
        <taxon>Metazoa</taxon>
        <taxon>Spiralia</taxon>
        <taxon>Lophotrochozoa</taxon>
        <taxon>Annelida</taxon>
        <taxon>Polychaeta</taxon>
        <taxon>Polychaeta incertae sedis</taxon>
        <taxon>Dinophilidae</taxon>
        <taxon>Dimorphilus</taxon>
    </lineage>
</organism>
<dbReference type="InterPro" id="IPR019791">
    <property type="entry name" value="Haem_peroxidase_animal"/>
</dbReference>
<dbReference type="SFLD" id="SFLDS00052">
    <property type="entry name" value="Ferric_Reductase_Domain"/>
    <property type="match status" value="1"/>
</dbReference>
<keyword evidence="21" id="KW-0732">Signal</keyword>
<keyword evidence="10" id="KW-0106">Calcium</keyword>
<evidence type="ECO:0000256" key="19">
    <source>
        <dbReference type="PIRSR" id="PIRSR619791-2"/>
    </source>
</evidence>
<comment type="catalytic activity">
    <reaction evidence="18">
        <text>NADPH + O2 + H(+) = H2O2 + NADP(+)</text>
        <dbReference type="Rhea" id="RHEA:11260"/>
        <dbReference type="ChEBI" id="CHEBI:15378"/>
        <dbReference type="ChEBI" id="CHEBI:15379"/>
        <dbReference type="ChEBI" id="CHEBI:16240"/>
        <dbReference type="ChEBI" id="CHEBI:57783"/>
        <dbReference type="ChEBI" id="CHEBI:58349"/>
        <dbReference type="EC" id="1.6.3.1"/>
    </reaction>
</comment>
<dbReference type="GO" id="GO:0020037">
    <property type="term" value="F:heme binding"/>
    <property type="evidence" value="ECO:0007669"/>
    <property type="project" value="InterPro"/>
</dbReference>
<dbReference type="GO" id="GO:0016174">
    <property type="term" value="F:NAD(P)H oxidase H2O2-forming activity"/>
    <property type="evidence" value="ECO:0007669"/>
    <property type="project" value="UniProtKB-EC"/>
</dbReference>
<keyword evidence="12 20" id="KW-1133">Transmembrane helix</keyword>
<dbReference type="SFLD" id="SFLDG01169">
    <property type="entry name" value="NADPH_oxidase_subgroup_(NOX)"/>
    <property type="match status" value="2"/>
</dbReference>
<evidence type="ECO:0000259" key="23">
    <source>
        <dbReference type="PROSITE" id="PS51384"/>
    </source>
</evidence>
<dbReference type="SUPFAM" id="SSF52343">
    <property type="entry name" value="Ferredoxin reductase-like, C-terminal NADP-linked domain"/>
    <property type="match status" value="1"/>
</dbReference>
<keyword evidence="8" id="KW-0677">Repeat</keyword>
<dbReference type="CDD" id="cd09820">
    <property type="entry name" value="dual_peroxidase_like"/>
    <property type="match status" value="1"/>
</dbReference>
<feature type="transmembrane region" description="Helical" evidence="20">
    <location>
        <begin position="1028"/>
        <end position="1049"/>
    </location>
</feature>
<keyword evidence="6 20" id="KW-0812">Transmembrane</keyword>
<dbReference type="EMBL" id="CAJFCJ010000020">
    <property type="protein sequence ID" value="CAD5124034.1"/>
    <property type="molecule type" value="Genomic_DNA"/>
</dbReference>
<dbReference type="GO" id="GO:0042742">
    <property type="term" value="P:defense response to bacterium"/>
    <property type="evidence" value="ECO:0007669"/>
    <property type="project" value="UniProtKB-ARBA"/>
</dbReference>
<dbReference type="FunFam" id="2.40.30.10:FF:000059">
    <property type="entry name" value="dual oxidase isoform X1"/>
    <property type="match status" value="1"/>
</dbReference>
<feature type="binding site" description="axial binding residue" evidence="19">
    <location>
        <position position="337"/>
    </location>
    <ligand>
        <name>heme b</name>
        <dbReference type="ChEBI" id="CHEBI:60344"/>
    </ligand>
    <ligandPart>
        <name>Fe</name>
        <dbReference type="ChEBI" id="CHEBI:18248"/>
    </ligandPart>
</feature>
<dbReference type="GO" id="GO:0042744">
    <property type="term" value="P:hydrogen peroxide catabolic process"/>
    <property type="evidence" value="ECO:0007669"/>
    <property type="project" value="UniProtKB-KW"/>
</dbReference>
<evidence type="ECO:0000256" key="12">
    <source>
        <dbReference type="ARBA" id="ARBA00022989"/>
    </source>
</evidence>
<keyword evidence="16" id="KW-0376">Hydrogen peroxide</keyword>
<dbReference type="Pfam" id="PF08022">
    <property type="entry name" value="FAD_binding_8"/>
    <property type="match status" value="1"/>
</dbReference>
<comment type="caution">
    <text evidence="24">The sequence shown here is derived from an EMBL/GenBank/DDBJ whole genome shotgun (WGS) entry which is preliminary data.</text>
</comment>
<dbReference type="PANTHER" id="PTHR11475">
    <property type="entry name" value="OXIDASE/PEROXIDASE"/>
    <property type="match status" value="1"/>
</dbReference>
<dbReference type="EC" id="1.6.3.1" evidence="3"/>
<evidence type="ECO:0000256" key="9">
    <source>
        <dbReference type="ARBA" id="ARBA00022827"/>
    </source>
</evidence>
<dbReference type="PROSITE" id="PS51384">
    <property type="entry name" value="FAD_FR"/>
    <property type="match status" value="1"/>
</dbReference>
<dbReference type="FunFam" id="1.10.640.10:FF:000008">
    <property type="entry name" value="Dual oxidase 1"/>
    <property type="match status" value="1"/>
</dbReference>
<evidence type="ECO:0000256" key="20">
    <source>
        <dbReference type="SAM" id="Phobius"/>
    </source>
</evidence>
<dbReference type="InterPro" id="IPR011992">
    <property type="entry name" value="EF-hand-dom_pair"/>
</dbReference>
<evidence type="ECO:0000256" key="8">
    <source>
        <dbReference type="ARBA" id="ARBA00022737"/>
    </source>
</evidence>
<evidence type="ECO:0000256" key="14">
    <source>
        <dbReference type="ARBA" id="ARBA00023136"/>
    </source>
</evidence>
<keyword evidence="13" id="KW-0560">Oxidoreductase</keyword>
<keyword evidence="25" id="KW-1185">Reference proteome</keyword>
<accession>A0A7I8W7T2</accession>
<evidence type="ECO:0000256" key="7">
    <source>
        <dbReference type="ARBA" id="ARBA00022723"/>
    </source>
</evidence>
<dbReference type="SUPFAM" id="SSF47473">
    <property type="entry name" value="EF-hand"/>
    <property type="match status" value="1"/>
</dbReference>
<evidence type="ECO:0000256" key="18">
    <source>
        <dbReference type="ARBA" id="ARBA00048762"/>
    </source>
</evidence>
<reference evidence="24 25" key="1">
    <citation type="submission" date="2020-08" db="EMBL/GenBank/DDBJ databases">
        <authorList>
            <person name="Hejnol A."/>
        </authorList>
    </citation>
    <scope>NUCLEOTIDE SEQUENCE [LARGE SCALE GENOMIC DNA]</scope>
</reference>
<dbReference type="Pfam" id="PF08030">
    <property type="entry name" value="NAD_binding_6"/>
    <property type="match status" value="1"/>
</dbReference>
<dbReference type="InterPro" id="IPR034821">
    <property type="entry name" value="DUOX_peroxidase"/>
</dbReference>
<dbReference type="InterPro" id="IPR002048">
    <property type="entry name" value="EF_hand_dom"/>
</dbReference>
<comment type="subcellular location">
    <subcellularLocation>
        <location evidence="1">Membrane</location>
        <topology evidence="1">Multi-pass membrane protein</topology>
    </subcellularLocation>
</comment>
<evidence type="ECO:0000256" key="3">
    <source>
        <dbReference type="ARBA" id="ARBA00012698"/>
    </source>
</evidence>
<dbReference type="GO" id="GO:0016175">
    <property type="term" value="F:superoxide-generating NAD(P)H oxidase activity"/>
    <property type="evidence" value="ECO:0007669"/>
    <property type="project" value="UniProtKB-ARBA"/>
</dbReference>
<feature type="chain" id="PRO_5029541651" description="NAD(P)H oxidase (H2O2-forming)" evidence="21">
    <location>
        <begin position="21"/>
        <end position="1440"/>
    </location>
</feature>
<dbReference type="CDD" id="cd06186">
    <property type="entry name" value="NOX_Duox_like_FAD_NADP"/>
    <property type="match status" value="1"/>
</dbReference>
<dbReference type="GO" id="GO:0006979">
    <property type="term" value="P:response to oxidative stress"/>
    <property type="evidence" value="ECO:0007669"/>
    <property type="project" value="InterPro"/>
</dbReference>
<dbReference type="Gene3D" id="3.40.50.80">
    <property type="entry name" value="Nucleotide-binding domain of ferredoxin-NADP reductase (FNR) module"/>
    <property type="match status" value="1"/>
</dbReference>
<dbReference type="GO" id="GO:0016020">
    <property type="term" value="C:membrane"/>
    <property type="evidence" value="ECO:0007669"/>
    <property type="project" value="UniProtKB-SubCell"/>
</dbReference>
<dbReference type="Gene3D" id="2.40.30.10">
    <property type="entry name" value="Translation factors"/>
    <property type="match status" value="1"/>
</dbReference>
<keyword evidence="7 19" id="KW-0479">Metal-binding</keyword>
<dbReference type="Proteomes" id="UP000549394">
    <property type="component" value="Unassembled WGS sequence"/>
</dbReference>
<evidence type="ECO:0000256" key="16">
    <source>
        <dbReference type="ARBA" id="ARBA00023324"/>
    </source>
</evidence>
<feature type="domain" description="EF-hand" evidence="22">
    <location>
        <begin position="846"/>
        <end position="881"/>
    </location>
</feature>
<comment type="similarity">
    <text evidence="2">In the N-terminal section; belongs to the peroxidase family.</text>
</comment>
<feature type="transmembrane region" description="Helical" evidence="20">
    <location>
        <begin position="1114"/>
        <end position="1131"/>
    </location>
</feature>
<dbReference type="PANTHER" id="PTHR11475:SF144">
    <property type="entry name" value="NAD(P)H OXIDASE (H2O2-FORMING)"/>
    <property type="match status" value="1"/>
</dbReference>
<evidence type="ECO:0000259" key="22">
    <source>
        <dbReference type="PROSITE" id="PS50222"/>
    </source>
</evidence>
<keyword evidence="19" id="KW-0349">Heme</keyword>
<dbReference type="OrthoDB" id="6019201at2759"/>
<dbReference type="GO" id="GO:0005509">
    <property type="term" value="F:calcium ion binding"/>
    <property type="evidence" value="ECO:0007669"/>
    <property type="project" value="InterPro"/>
</dbReference>
<dbReference type="InterPro" id="IPR013130">
    <property type="entry name" value="Fe3_Rdtase_TM_dom"/>
</dbReference>
<dbReference type="GO" id="GO:0004601">
    <property type="term" value="F:peroxidase activity"/>
    <property type="evidence" value="ECO:0007669"/>
    <property type="project" value="UniProtKB-KW"/>
</dbReference>
<protein>
    <recommendedName>
        <fullName evidence="3">NAD(P)H oxidase (H2O2-forming)</fullName>
        <ecNumber evidence="3">1.6.3.1</ecNumber>
    </recommendedName>
</protein>
<feature type="transmembrane region" description="Helical" evidence="20">
    <location>
        <begin position="1076"/>
        <end position="1102"/>
    </location>
</feature>
<feature type="domain" description="FAD-binding FR-type" evidence="23">
    <location>
        <begin position="1164"/>
        <end position="1265"/>
    </location>
</feature>
<evidence type="ECO:0000313" key="24">
    <source>
        <dbReference type="EMBL" id="CAD5124034.1"/>
    </source>
</evidence>
<evidence type="ECO:0000256" key="21">
    <source>
        <dbReference type="SAM" id="SignalP"/>
    </source>
</evidence>
<feature type="transmembrane region" description="Helical" evidence="20">
    <location>
        <begin position="1143"/>
        <end position="1160"/>
    </location>
</feature>
<dbReference type="InterPro" id="IPR017938">
    <property type="entry name" value="Riboflavin_synthase-like_b-brl"/>
</dbReference>
<evidence type="ECO:0000256" key="6">
    <source>
        <dbReference type="ARBA" id="ARBA00022692"/>
    </source>
</evidence>
<evidence type="ECO:0000313" key="25">
    <source>
        <dbReference type="Proteomes" id="UP000549394"/>
    </source>
</evidence>
<evidence type="ECO:0000256" key="1">
    <source>
        <dbReference type="ARBA" id="ARBA00004141"/>
    </source>
</evidence>
<name>A0A7I8W7T2_9ANNE</name>
<dbReference type="SUPFAM" id="SSF63380">
    <property type="entry name" value="Riboflavin synthase domain-like"/>
    <property type="match status" value="1"/>
</dbReference>